<evidence type="ECO:0000313" key="7">
    <source>
        <dbReference type="Proteomes" id="UP001237642"/>
    </source>
</evidence>
<dbReference type="InterPro" id="IPR011009">
    <property type="entry name" value="Kinase-like_dom_sf"/>
</dbReference>
<reference evidence="6" key="1">
    <citation type="submission" date="2023-02" db="EMBL/GenBank/DDBJ databases">
        <title>Genome of toxic invasive species Heracleum sosnowskyi carries increased number of genes despite the absence of recent whole-genome duplications.</title>
        <authorList>
            <person name="Schelkunov M."/>
            <person name="Shtratnikova V."/>
            <person name="Makarenko M."/>
            <person name="Klepikova A."/>
            <person name="Omelchenko D."/>
            <person name="Novikova G."/>
            <person name="Obukhova E."/>
            <person name="Bogdanov V."/>
            <person name="Penin A."/>
            <person name="Logacheva M."/>
        </authorList>
    </citation>
    <scope>NUCLEOTIDE SEQUENCE</scope>
    <source>
        <strain evidence="6">Hsosn_3</strain>
        <tissue evidence="6">Leaf</tissue>
    </source>
</reference>
<proteinExistence type="predicted"/>
<dbReference type="PROSITE" id="PS50927">
    <property type="entry name" value="BULB_LECTIN"/>
    <property type="match status" value="1"/>
</dbReference>
<dbReference type="EMBL" id="JAUIZM010000008">
    <property type="protein sequence ID" value="KAK1370118.1"/>
    <property type="molecule type" value="Genomic_DNA"/>
</dbReference>
<dbReference type="Gene3D" id="1.10.510.10">
    <property type="entry name" value="Transferase(Phosphotransferase) domain 1"/>
    <property type="match status" value="1"/>
</dbReference>
<evidence type="ECO:0000259" key="5">
    <source>
        <dbReference type="PROSITE" id="PS50927"/>
    </source>
</evidence>
<evidence type="ECO:0000256" key="4">
    <source>
        <dbReference type="SAM" id="SignalP"/>
    </source>
</evidence>
<keyword evidence="6" id="KW-0808">Transferase</keyword>
<dbReference type="InterPro" id="IPR036426">
    <property type="entry name" value="Bulb-type_lectin_dom_sf"/>
</dbReference>
<dbReference type="Pfam" id="PF01453">
    <property type="entry name" value="B_lectin"/>
    <property type="match status" value="1"/>
</dbReference>
<dbReference type="InterPro" id="IPR051343">
    <property type="entry name" value="G-type_lectin_kinases/EP1-like"/>
</dbReference>
<feature type="signal peptide" evidence="4">
    <location>
        <begin position="1"/>
        <end position="25"/>
    </location>
</feature>
<evidence type="ECO:0000256" key="2">
    <source>
        <dbReference type="ARBA" id="ARBA00023180"/>
    </source>
</evidence>
<dbReference type="SUPFAM" id="SSF56112">
    <property type="entry name" value="Protein kinase-like (PK-like)"/>
    <property type="match status" value="1"/>
</dbReference>
<dbReference type="Proteomes" id="UP001237642">
    <property type="component" value="Unassembled WGS sequence"/>
</dbReference>
<keyword evidence="3" id="KW-0472">Membrane</keyword>
<dbReference type="PANTHER" id="PTHR47976:SF1">
    <property type="entry name" value="G-TYPE LECTIN S-RECEPTOR-LIKE SERINE_THREONINE-PROTEIN KINASE SD2-5"/>
    <property type="match status" value="1"/>
</dbReference>
<dbReference type="GO" id="GO:0016301">
    <property type="term" value="F:kinase activity"/>
    <property type="evidence" value="ECO:0007669"/>
    <property type="project" value="UniProtKB-KW"/>
</dbReference>
<dbReference type="InterPro" id="IPR001480">
    <property type="entry name" value="Bulb-type_lectin_dom"/>
</dbReference>
<dbReference type="AlphaFoldDB" id="A0AAD8HNT3"/>
<evidence type="ECO:0000313" key="6">
    <source>
        <dbReference type="EMBL" id="KAK1370118.1"/>
    </source>
</evidence>
<comment type="caution">
    <text evidence="6">The sequence shown here is derived from an EMBL/GenBank/DDBJ whole genome shotgun (WGS) entry which is preliminary data.</text>
</comment>
<accession>A0AAD8HNT3</accession>
<keyword evidence="7" id="KW-1185">Reference proteome</keyword>
<protein>
    <submittedName>
        <fullName evidence="6">Receptor-like serine/threonine-protein kinase</fullName>
    </submittedName>
</protein>
<evidence type="ECO:0000256" key="3">
    <source>
        <dbReference type="SAM" id="Phobius"/>
    </source>
</evidence>
<dbReference type="CDD" id="cd00028">
    <property type="entry name" value="B_lectin"/>
    <property type="match status" value="1"/>
</dbReference>
<dbReference type="SUPFAM" id="SSF51110">
    <property type="entry name" value="alpha-D-mannose-specific plant lectins"/>
    <property type="match status" value="1"/>
</dbReference>
<keyword evidence="3" id="KW-0812">Transmembrane</keyword>
<feature type="chain" id="PRO_5042245080" evidence="4">
    <location>
        <begin position="26"/>
        <end position="625"/>
    </location>
</feature>
<keyword evidence="6" id="KW-0675">Receptor</keyword>
<keyword evidence="1 4" id="KW-0732">Signal</keyword>
<feature type="transmembrane region" description="Helical" evidence="3">
    <location>
        <begin position="429"/>
        <end position="449"/>
    </location>
</feature>
<name>A0AAD8HNT3_9APIA</name>
<reference evidence="6" key="2">
    <citation type="submission" date="2023-05" db="EMBL/GenBank/DDBJ databases">
        <authorList>
            <person name="Schelkunov M.I."/>
        </authorList>
    </citation>
    <scope>NUCLEOTIDE SEQUENCE</scope>
    <source>
        <strain evidence="6">Hsosn_3</strain>
        <tissue evidence="6">Leaf</tissue>
    </source>
</reference>
<keyword evidence="6" id="KW-0418">Kinase</keyword>
<evidence type="ECO:0000256" key="1">
    <source>
        <dbReference type="ARBA" id="ARBA00022729"/>
    </source>
</evidence>
<dbReference type="Gene3D" id="2.90.10.10">
    <property type="entry name" value="Bulb-type lectin domain"/>
    <property type="match status" value="1"/>
</dbReference>
<dbReference type="PANTHER" id="PTHR47976">
    <property type="entry name" value="G-TYPE LECTIN S-RECEPTOR-LIKE SERINE/THREONINE-PROTEIN KINASE SD2-5"/>
    <property type="match status" value="1"/>
</dbReference>
<gene>
    <name evidence="6" type="ORF">POM88_036210</name>
</gene>
<keyword evidence="2" id="KW-0325">Glycoprotein</keyword>
<dbReference type="SMART" id="SM00108">
    <property type="entry name" value="B_lectin"/>
    <property type="match status" value="1"/>
</dbReference>
<organism evidence="6 7">
    <name type="scientific">Heracleum sosnowskyi</name>
    <dbReference type="NCBI Taxonomy" id="360622"/>
    <lineage>
        <taxon>Eukaryota</taxon>
        <taxon>Viridiplantae</taxon>
        <taxon>Streptophyta</taxon>
        <taxon>Embryophyta</taxon>
        <taxon>Tracheophyta</taxon>
        <taxon>Spermatophyta</taxon>
        <taxon>Magnoliopsida</taxon>
        <taxon>eudicotyledons</taxon>
        <taxon>Gunneridae</taxon>
        <taxon>Pentapetalae</taxon>
        <taxon>asterids</taxon>
        <taxon>campanulids</taxon>
        <taxon>Apiales</taxon>
        <taxon>Apiaceae</taxon>
        <taxon>Apioideae</taxon>
        <taxon>apioid superclade</taxon>
        <taxon>Tordylieae</taxon>
        <taxon>Tordyliinae</taxon>
        <taxon>Heracleum</taxon>
    </lineage>
</organism>
<feature type="domain" description="Bulb-type lectin" evidence="5">
    <location>
        <begin position="37"/>
        <end position="154"/>
    </location>
</feature>
<sequence length="625" mass="69605">MGAWVFFSFMVLCLSDFFQTNTCMASSVVTGRLKPGFQGAQSNFIDDAGMFLFSNSSIFGLGFTTSDKDVTMFLLAIVHLTTSRIVWSANGATPVRNTDNFVFNDDGNVILQSGGSVIWSTDTGNEGVFAMELQDSGNLVLLGNDDIIVWQSFDHPADSLLSNQEFRQGMKLVSNPSTSNLTYSLEIKSGDMRLYANFRNPQPYWSIRGDNRKIIENLDEDVSTTSLVGNSWKFYNKSRVVLWQMILSDLSDTNFTWVATLGHDGYITFYDLQNESGSRSPTKIPADSCSRPEPCKSYEICYNGTECVCPSVLGSKDICGPGILSPCKESEGSIELINAGNGLSYFALGLVSPSSKTNLDACKSSCLANCSCLTMFYEEKFQNCFHFDSVGSLKGSDSGSNFVSYIKVSRIGGNVRDPGEHRGNKKKNLLIVAIVMVTTLVVGVLYVIIRYYQKKNIQVESPQEEEEEEEDIFVKNMSGMPIRFSHYDLQVATNNFKKSDVYSYGMLLLEIIGGRRNYYASETEEQSNFPLYAFKMMEQGKLKDILDVKLRLAEDDERVAIAIKIALWCIQDDMHLRPSMTKVVKMLEQVSPVPPPPSSQRMNPVRPFDINSNADLSAIRLSGPR</sequence>
<keyword evidence="3" id="KW-1133">Transmembrane helix</keyword>